<evidence type="ECO:0000313" key="2">
    <source>
        <dbReference type="Proteomes" id="UP000034452"/>
    </source>
</evidence>
<dbReference type="AlphaFoldDB" id="A0A0G0T0V8"/>
<gene>
    <name evidence="1" type="ORF">UU13_C0003G0078</name>
</gene>
<sequence>MDNNQKHLNHIDKVNLGSYYTPEIIVDLAYSI</sequence>
<protein>
    <submittedName>
        <fullName evidence="1">Uncharacterized protein</fullName>
    </submittedName>
</protein>
<feature type="non-terminal residue" evidence="1">
    <location>
        <position position="32"/>
    </location>
</feature>
<dbReference type="Proteomes" id="UP000034452">
    <property type="component" value="Unassembled WGS sequence"/>
</dbReference>
<comment type="caution">
    <text evidence="1">The sequence shown here is derived from an EMBL/GenBank/DDBJ whole genome shotgun (WGS) entry which is preliminary data.</text>
</comment>
<evidence type="ECO:0000313" key="1">
    <source>
        <dbReference type="EMBL" id="KKR70634.1"/>
    </source>
</evidence>
<organism evidence="1 2">
    <name type="scientific">Candidatus Nomurabacteria bacterium GW2011_GWB1_40_7</name>
    <dbReference type="NCBI Taxonomy" id="1618744"/>
    <lineage>
        <taxon>Bacteria</taxon>
        <taxon>Candidatus Nomuraibacteriota</taxon>
    </lineage>
</organism>
<dbReference type="EMBL" id="LBZL01000003">
    <property type="protein sequence ID" value="KKR70634.1"/>
    <property type="molecule type" value="Genomic_DNA"/>
</dbReference>
<name>A0A0G0T0V8_9BACT</name>
<accession>A0A0G0T0V8</accession>
<proteinExistence type="predicted"/>
<reference evidence="1 2" key="1">
    <citation type="journal article" date="2015" name="Nature">
        <title>rRNA introns, odd ribosomes, and small enigmatic genomes across a large radiation of phyla.</title>
        <authorList>
            <person name="Brown C.T."/>
            <person name="Hug L.A."/>
            <person name="Thomas B.C."/>
            <person name="Sharon I."/>
            <person name="Castelle C.J."/>
            <person name="Singh A."/>
            <person name="Wilkins M.J."/>
            <person name="Williams K.H."/>
            <person name="Banfield J.F."/>
        </authorList>
    </citation>
    <scope>NUCLEOTIDE SEQUENCE [LARGE SCALE GENOMIC DNA]</scope>
</reference>